<protein>
    <submittedName>
        <fullName evidence="2">Uncharacterized protein</fullName>
    </submittedName>
</protein>
<sequence>MPNMRSQAHRDLQTVTIATALAIFGGTLAVGALVDAIADLTGLASTVFAVGTLVLATVLGLVYLTRHRRS</sequence>
<feature type="transmembrane region" description="Helical" evidence="1">
    <location>
        <begin position="12"/>
        <end position="34"/>
    </location>
</feature>
<gene>
    <name evidence="2" type="ORF">SAMN05192576_1316</name>
</gene>
<accession>A0A1G9XBD9</accession>
<dbReference type="Proteomes" id="UP000199004">
    <property type="component" value="Unassembled WGS sequence"/>
</dbReference>
<keyword evidence="1" id="KW-0812">Transmembrane</keyword>
<keyword evidence="3" id="KW-1185">Reference proteome</keyword>
<reference evidence="3" key="1">
    <citation type="submission" date="2016-10" db="EMBL/GenBank/DDBJ databases">
        <authorList>
            <person name="Varghese N."/>
            <person name="Submissions S."/>
        </authorList>
    </citation>
    <scope>NUCLEOTIDE SEQUENCE [LARGE SCALE GENOMIC DNA]</scope>
    <source>
        <strain evidence="3">CGMCC 1.11147</strain>
    </source>
</reference>
<organism evidence="2 3">
    <name type="scientific">Nocardioides szechwanensis</name>
    <dbReference type="NCBI Taxonomy" id="1005944"/>
    <lineage>
        <taxon>Bacteria</taxon>
        <taxon>Bacillati</taxon>
        <taxon>Actinomycetota</taxon>
        <taxon>Actinomycetes</taxon>
        <taxon>Propionibacteriales</taxon>
        <taxon>Nocardioidaceae</taxon>
        <taxon>Nocardioides</taxon>
    </lineage>
</organism>
<dbReference type="STRING" id="1005944.SAMN05192576_1316"/>
<dbReference type="AlphaFoldDB" id="A0A1G9XBD9"/>
<evidence type="ECO:0000256" key="1">
    <source>
        <dbReference type="SAM" id="Phobius"/>
    </source>
</evidence>
<keyword evidence="1" id="KW-1133">Transmembrane helix</keyword>
<dbReference type="EMBL" id="FNIC01000001">
    <property type="protein sequence ID" value="SDM93997.1"/>
    <property type="molecule type" value="Genomic_DNA"/>
</dbReference>
<evidence type="ECO:0000313" key="3">
    <source>
        <dbReference type="Proteomes" id="UP000199004"/>
    </source>
</evidence>
<feature type="transmembrane region" description="Helical" evidence="1">
    <location>
        <begin position="40"/>
        <end position="64"/>
    </location>
</feature>
<name>A0A1G9XBD9_9ACTN</name>
<proteinExistence type="predicted"/>
<evidence type="ECO:0000313" key="2">
    <source>
        <dbReference type="EMBL" id="SDM93997.1"/>
    </source>
</evidence>
<keyword evidence="1" id="KW-0472">Membrane</keyword>